<sequence length="161" mass="18568">MSAKKIFACCFPLPWFRREKKKDASTQVNTDDFSDRNKMLLTPIQDTNPFSNMSINPFSNADGLFPNPFFDDEAMEDLQNPFLDKNEKLLLMNTGESWIPLLSSNPFFNDCLKNGTTSILNPSDDPIKNVPQSPMDSKILCQEWVLKHREYHVKNLRSFSI</sequence>
<keyword evidence="2" id="KW-1185">Reference proteome</keyword>
<accession>A0A4Y2AWK4</accession>
<evidence type="ECO:0000313" key="2">
    <source>
        <dbReference type="Proteomes" id="UP000499080"/>
    </source>
</evidence>
<protein>
    <submittedName>
        <fullName evidence="1">Uncharacterized protein</fullName>
    </submittedName>
</protein>
<dbReference type="EMBL" id="BGPR01000035">
    <property type="protein sequence ID" value="GBL83917.1"/>
    <property type="molecule type" value="Genomic_DNA"/>
</dbReference>
<reference evidence="1 2" key="1">
    <citation type="journal article" date="2019" name="Sci. Rep.">
        <title>Orb-weaving spider Araneus ventricosus genome elucidates the spidroin gene catalogue.</title>
        <authorList>
            <person name="Kono N."/>
            <person name="Nakamura H."/>
            <person name="Ohtoshi R."/>
            <person name="Moran D.A.P."/>
            <person name="Shinohara A."/>
            <person name="Yoshida Y."/>
            <person name="Fujiwara M."/>
            <person name="Mori M."/>
            <person name="Tomita M."/>
            <person name="Arakawa K."/>
        </authorList>
    </citation>
    <scope>NUCLEOTIDE SEQUENCE [LARGE SCALE GENOMIC DNA]</scope>
</reference>
<dbReference type="AlphaFoldDB" id="A0A4Y2AWK4"/>
<name>A0A4Y2AWK4_ARAVE</name>
<dbReference type="Proteomes" id="UP000499080">
    <property type="component" value="Unassembled WGS sequence"/>
</dbReference>
<proteinExistence type="predicted"/>
<gene>
    <name evidence="1" type="ORF">AVEN_100816_1</name>
</gene>
<comment type="caution">
    <text evidence="1">The sequence shown here is derived from an EMBL/GenBank/DDBJ whole genome shotgun (WGS) entry which is preliminary data.</text>
</comment>
<organism evidence="1 2">
    <name type="scientific">Araneus ventricosus</name>
    <name type="common">Orbweaver spider</name>
    <name type="synonym">Epeira ventricosa</name>
    <dbReference type="NCBI Taxonomy" id="182803"/>
    <lineage>
        <taxon>Eukaryota</taxon>
        <taxon>Metazoa</taxon>
        <taxon>Ecdysozoa</taxon>
        <taxon>Arthropoda</taxon>
        <taxon>Chelicerata</taxon>
        <taxon>Arachnida</taxon>
        <taxon>Araneae</taxon>
        <taxon>Araneomorphae</taxon>
        <taxon>Entelegynae</taxon>
        <taxon>Araneoidea</taxon>
        <taxon>Araneidae</taxon>
        <taxon>Araneus</taxon>
    </lineage>
</organism>
<evidence type="ECO:0000313" key="1">
    <source>
        <dbReference type="EMBL" id="GBL83917.1"/>
    </source>
</evidence>